<gene>
    <name evidence="1" type="ORF">AC4HA13_265</name>
</gene>
<reference evidence="1" key="1">
    <citation type="submission" date="2019-07" db="EMBL/GenBank/DDBJ databases">
        <authorList>
            <person name="Lin J."/>
            <person name="Cucic S."/>
            <person name="Klem A."/>
            <person name="Kropinski A."/>
            <person name="Anany H."/>
        </authorList>
    </citation>
    <scope>NUCLEOTIDE SEQUENCE [LARGE SCALE GENOMIC DNA]</scope>
</reference>
<dbReference type="EMBL" id="MN136198">
    <property type="protein sequence ID" value="QEM43002.1"/>
    <property type="molecule type" value="Genomic_DNA"/>
</dbReference>
<accession>A0A7D0NI55</accession>
<protein>
    <submittedName>
        <fullName evidence="1">Uncharacterized protein</fullName>
    </submittedName>
</protein>
<evidence type="ECO:0000313" key="1">
    <source>
        <dbReference type="EMBL" id="QEM43002.1"/>
    </source>
</evidence>
<proteinExistence type="predicted"/>
<name>A0A7D0NI55_9CAUD</name>
<organism evidence="1">
    <name type="scientific">Escherichia phage vB_EcoM_4HA13</name>
    <dbReference type="NCBI Taxonomy" id="2601675"/>
    <lineage>
        <taxon>Viruses</taxon>
        <taxon>Duplodnaviria</taxon>
        <taxon>Heunggongvirae</taxon>
        <taxon>Uroviricota</taxon>
        <taxon>Caudoviricetes</taxon>
        <taxon>Chaseviridae</taxon>
        <taxon>Cleopatravirinae</taxon>
        <taxon>Sabourvirus</taxon>
        <taxon>Sabourvirus sv4HA13</taxon>
    </lineage>
</organism>
<sequence length="32" mass="3526">MSVLLLELGGRSMPKLVAQIGHSLKYSNLEKL</sequence>